<feature type="domain" description="HTH cro/C1-type" evidence="1">
    <location>
        <begin position="10"/>
        <end position="48"/>
    </location>
</feature>
<accession>A0A1D8JGP9</accession>
<gene>
    <name evidence="2" type="ORF">BI350_10365</name>
</gene>
<evidence type="ECO:0000259" key="1">
    <source>
        <dbReference type="PROSITE" id="PS50943"/>
    </source>
</evidence>
<name>A0A1D8JGP9_9BACL</name>
<dbReference type="Pfam" id="PF01381">
    <property type="entry name" value="HTH_3"/>
    <property type="match status" value="1"/>
</dbReference>
<dbReference type="KEGG" id="surl:BI350_10365"/>
<proteinExistence type="predicted"/>
<reference evidence="2 3" key="1">
    <citation type="submission" date="2016-09" db="EMBL/GenBank/DDBJ databases">
        <title>Complete genome sequence of the Lysinibacillus sphaericus LMG 22257, a specie of Bacillus with ureolytic activity that can effectively biodeposit calcium carbonate.</title>
        <authorList>
            <person name="Yan W."/>
        </authorList>
    </citation>
    <scope>NUCLEOTIDE SEQUENCE [LARGE SCALE GENOMIC DNA]</scope>
    <source>
        <strain evidence="2 3">LMG 22257</strain>
    </source>
</reference>
<dbReference type="CDD" id="cd00093">
    <property type="entry name" value="HTH_XRE"/>
    <property type="match status" value="1"/>
</dbReference>
<dbReference type="EMBL" id="CP017560">
    <property type="protein sequence ID" value="AOV07899.1"/>
    <property type="molecule type" value="Genomic_DNA"/>
</dbReference>
<dbReference type="SUPFAM" id="SSF47413">
    <property type="entry name" value="lambda repressor-like DNA-binding domains"/>
    <property type="match status" value="1"/>
</dbReference>
<dbReference type="RefSeq" id="WP_075528045.1">
    <property type="nucleotide sequence ID" value="NZ_CP017560.1"/>
</dbReference>
<keyword evidence="3" id="KW-1185">Reference proteome</keyword>
<dbReference type="AlphaFoldDB" id="A0A1D8JGP9"/>
<evidence type="ECO:0000313" key="2">
    <source>
        <dbReference type="EMBL" id="AOV07899.1"/>
    </source>
</evidence>
<dbReference type="GO" id="GO:0003677">
    <property type="term" value="F:DNA binding"/>
    <property type="evidence" value="ECO:0007669"/>
    <property type="project" value="InterPro"/>
</dbReference>
<dbReference type="InterPro" id="IPR010982">
    <property type="entry name" value="Lambda_DNA-bd_dom_sf"/>
</dbReference>
<sequence>MGNRQLRDILRSARKKRGLTQEDVVSLSKENITRQYYGMIENGGRKPSEAGLRCFTGVW</sequence>
<organism evidence="2 3">
    <name type="scientific">Sporosarcina ureilytica</name>
    <dbReference type="NCBI Taxonomy" id="298596"/>
    <lineage>
        <taxon>Bacteria</taxon>
        <taxon>Bacillati</taxon>
        <taxon>Bacillota</taxon>
        <taxon>Bacilli</taxon>
        <taxon>Bacillales</taxon>
        <taxon>Caryophanaceae</taxon>
        <taxon>Sporosarcina</taxon>
    </lineage>
</organism>
<dbReference type="Gene3D" id="1.10.260.40">
    <property type="entry name" value="lambda repressor-like DNA-binding domains"/>
    <property type="match status" value="1"/>
</dbReference>
<dbReference type="InterPro" id="IPR001387">
    <property type="entry name" value="Cro/C1-type_HTH"/>
</dbReference>
<protein>
    <recommendedName>
        <fullName evidence="1">HTH cro/C1-type domain-containing protein</fullName>
    </recommendedName>
</protein>
<dbReference type="Proteomes" id="UP000185746">
    <property type="component" value="Chromosome"/>
</dbReference>
<evidence type="ECO:0000313" key="3">
    <source>
        <dbReference type="Proteomes" id="UP000185746"/>
    </source>
</evidence>
<dbReference type="PROSITE" id="PS50943">
    <property type="entry name" value="HTH_CROC1"/>
    <property type="match status" value="1"/>
</dbReference>